<evidence type="ECO:0000256" key="10">
    <source>
        <dbReference type="ARBA" id="ARBA00023212"/>
    </source>
</evidence>
<evidence type="ECO:0000256" key="7">
    <source>
        <dbReference type="ARBA" id="ARBA00022701"/>
    </source>
</evidence>
<dbReference type="SUPFAM" id="SSF55144">
    <property type="entry name" value="LigT-like"/>
    <property type="match status" value="1"/>
</dbReference>
<name>A0A1I8J3B6_9PLAT</name>
<dbReference type="PANTHER" id="PTHR19302">
    <property type="entry name" value="GAMMA TUBULIN COMPLEX PROTEIN"/>
    <property type="match status" value="1"/>
</dbReference>
<proteinExistence type="inferred from homology"/>
<dbReference type="GO" id="GO:0007020">
    <property type="term" value="P:microtubule nucleation"/>
    <property type="evidence" value="ECO:0007669"/>
    <property type="project" value="InterPro"/>
</dbReference>
<dbReference type="InterPro" id="IPR009097">
    <property type="entry name" value="Cyclic_Pdiesterase"/>
</dbReference>
<comment type="subcellular location">
    <subcellularLocation>
        <location evidence="2 11">Cytoplasm</location>
        <location evidence="2 11">Cytoskeleton</location>
        <location evidence="2 11">Microtubule organizing center</location>
    </subcellularLocation>
    <subcellularLocation>
        <location evidence="1">Membrane</location>
        <topology evidence="1">Multi-pass membrane protein</topology>
    </subcellularLocation>
</comment>
<dbReference type="Gene3D" id="1.20.120.1900">
    <property type="entry name" value="Gamma-tubulin complex, C-terminal domain"/>
    <property type="match status" value="1"/>
</dbReference>
<evidence type="ECO:0000259" key="13">
    <source>
        <dbReference type="Pfam" id="PF04130"/>
    </source>
</evidence>
<dbReference type="GO" id="GO:0000922">
    <property type="term" value="C:spindle pole"/>
    <property type="evidence" value="ECO:0007669"/>
    <property type="project" value="InterPro"/>
</dbReference>
<keyword evidence="9 12" id="KW-0472">Membrane</keyword>
<dbReference type="GO" id="GO:0051321">
    <property type="term" value="P:meiotic cell cycle"/>
    <property type="evidence" value="ECO:0007669"/>
    <property type="project" value="TreeGrafter"/>
</dbReference>
<dbReference type="InterPro" id="IPR040457">
    <property type="entry name" value="GCP_C"/>
</dbReference>
<organism evidence="15 16">
    <name type="scientific">Macrostomum lignano</name>
    <dbReference type="NCBI Taxonomy" id="282301"/>
    <lineage>
        <taxon>Eukaryota</taxon>
        <taxon>Metazoa</taxon>
        <taxon>Spiralia</taxon>
        <taxon>Lophotrochozoa</taxon>
        <taxon>Platyhelminthes</taxon>
        <taxon>Rhabditophora</taxon>
        <taxon>Macrostomorpha</taxon>
        <taxon>Macrostomida</taxon>
        <taxon>Macrostomidae</taxon>
        <taxon>Macrostomum</taxon>
    </lineage>
</organism>
<dbReference type="GO" id="GO:0016020">
    <property type="term" value="C:membrane"/>
    <property type="evidence" value="ECO:0007669"/>
    <property type="project" value="UniProtKB-SubCell"/>
</dbReference>
<dbReference type="GO" id="GO:0000278">
    <property type="term" value="P:mitotic cell cycle"/>
    <property type="evidence" value="ECO:0007669"/>
    <property type="project" value="TreeGrafter"/>
</dbReference>
<protein>
    <recommendedName>
        <fullName evidence="11">Gamma-tubulin complex component</fullName>
    </recommendedName>
</protein>
<evidence type="ECO:0000259" key="14">
    <source>
        <dbReference type="Pfam" id="PF17681"/>
    </source>
</evidence>
<dbReference type="Pfam" id="PF13563">
    <property type="entry name" value="2_5_RNA_ligase2"/>
    <property type="match status" value="1"/>
</dbReference>
<evidence type="ECO:0000256" key="9">
    <source>
        <dbReference type="ARBA" id="ARBA00023136"/>
    </source>
</evidence>
<comment type="similarity">
    <text evidence="3">Belongs to the TVP23 family.</text>
</comment>
<comment type="similarity">
    <text evidence="4 11">Belongs to the TUBGCP family.</text>
</comment>
<evidence type="ECO:0000256" key="4">
    <source>
        <dbReference type="ARBA" id="ARBA00010337"/>
    </source>
</evidence>
<keyword evidence="10 11" id="KW-0206">Cytoskeleton</keyword>
<accession>A0A1I8J3B6</accession>
<dbReference type="Proteomes" id="UP000095280">
    <property type="component" value="Unplaced"/>
</dbReference>
<dbReference type="Pfam" id="PF04130">
    <property type="entry name" value="GCP_C_terminal"/>
    <property type="match status" value="1"/>
</dbReference>
<evidence type="ECO:0000256" key="6">
    <source>
        <dbReference type="ARBA" id="ARBA00022692"/>
    </source>
</evidence>
<dbReference type="GO" id="GO:0031122">
    <property type="term" value="P:cytoplasmic microtubule organization"/>
    <property type="evidence" value="ECO:0007669"/>
    <property type="project" value="TreeGrafter"/>
</dbReference>
<feature type="transmembrane region" description="Helical" evidence="12">
    <location>
        <begin position="101"/>
        <end position="122"/>
    </location>
</feature>
<evidence type="ECO:0000256" key="12">
    <source>
        <dbReference type="SAM" id="Phobius"/>
    </source>
</evidence>
<dbReference type="Gene3D" id="3.90.1140.10">
    <property type="entry name" value="Cyclic phosphodiesterase"/>
    <property type="match status" value="1"/>
</dbReference>
<dbReference type="Pfam" id="PF05832">
    <property type="entry name" value="DUF846"/>
    <property type="match status" value="1"/>
</dbReference>
<dbReference type="GO" id="GO:0043015">
    <property type="term" value="F:gamma-tubulin binding"/>
    <property type="evidence" value="ECO:0007669"/>
    <property type="project" value="InterPro"/>
</dbReference>
<keyword evidence="7 11" id="KW-0493">Microtubule</keyword>
<evidence type="ECO:0000256" key="8">
    <source>
        <dbReference type="ARBA" id="ARBA00022989"/>
    </source>
</evidence>
<feature type="domain" description="Gamma tubulin complex component C-terminal" evidence="13">
    <location>
        <begin position="591"/>
        <end position="894"/>
    </location>
</feature>
<feature type="transmembrane region" description="Helical" evidence="12">
    <location>
        <begin position="52"/>
        <end position="81"/>
    </location>
</feature>
<reference evidence="16" key="1">
    <citation type="submission" date="2016-11" db="UniProtKB">
        <authorList>
            <consortium name="WormBaseParasite"/>
        </authorList>
    </citation>
    <scope>IDENTIFICATION</scope>
</reference>
<evidence type="ECO:0000256" key="1">
    <source>
        <dbReference type="ARBA" id="ARBA00004141"/>
    </source>
</evidence>
<feature type="domain" description="Gamma tubulin complex component protein N-terminal" evidence="14">
    <location>
        <begin position="367"/>
        <end position="543"/>
    </location>
</feature>
<dbReference type="Pfam" id="PF17681">
    <property type="entry name" value="GCP_N_terminal"/>
    <property type="match status" value="1"/>
</dbReference>
<keyword evidence="6 12" id="KW-0812">Transmembrane</keyword>
<dbReference type="GO" id="GO:0051225">
    <property type="term" value="P:spindle assembly"/>
    <property type="evidence" value="ECO:0007669"/>
    <property type="project" value="TreeGrafter"/>
</dbReference>
<dbReference type="GO" id="GO:0005874">
    <property type="term" value="C:microtubule"/>
    <property type="evidence" value="ECO:0007669"/>
    <property type="project" value="UniProtKB-KW"/>
</dbReference>
<dbReference type="GO" id="GO:0000930">
    <property type="term" value="C:gamma-tubulin complex"/>
    <property type="evidence" value="ECO:0007669"/>
    <property type="project" value="TreeGrafter"/>
</dbReference>
<dbReference type="WBParaSite" id="maker-uti_cns_0045826-snap-gene-0.10-mRNA-1">
    <property type="protein sequence ID" value="maker-uti_cns_0045826-snap-gene-0.10-mRNA-1"/>
    <property type="gene ID" value="maker-uti_cns_0045826-snap-gene-0.10"/>
</dbReference>
<evidence type="ECO:0000256" key="11">
    <source>
        <dbReference type="RuleBase" id="RU363050"/>
    </source>
</evidence>
<sequence length="915" mass="103462">LHISGVHTEPAMMTSGDSVPLTMDDGTGGGVFGDPTPHPKRFPHPMAAGAHLLFRLIAFLLYLLSSLFTDSFITAFVFSHWVYESRSRGAEQLVSRAESRLFWFSLVGTQLVWSLMFIVALITLNIRWIMAVIVAFVMNGANLYGYIRCRYGAKKELSSLFNRIVVANIMSKKTHQSAIVLMPPADTSVYQAVQDVRRQHDRQFHRWMPHINLSYPFYEPDQMDSAVAKLTPHLSNLSPFRVRLAEFGHFSHGGKSATVWLDPVEPDRDLSNNNSRCPNLMKLQSVLASVFPDCLDLQSKGGFRPHLTMAQCASVTAVEELKRALSKDWPSSEPSQVEFLASSVEFIHRTGPDVPFVVLHSVPLGGALYGCPGSVIQQTQSGSLRLIDNLPFISPSEVPLINRLCQLGAHYIRFQDFIAERSSYLDSDKQTAGLYAKVFSDALDNCLETYRARLVDLESELIADPYLSLNYVQCRLEEFQLLFPALSDLLESIERSNARGTQLMEKIVHRMPCGLPSAQSAFDALLQRCNRLAYRQIGDWMLQLERLFLPRLETLADASQFDLLALEEFVADVRSHVTEQLWRLLMEDYSLEQQLQAVKDFYLMGRGEFYLAFIDLAGPLLDKPPHRMLGQQLRACFERAARAVGLEDDQALKQFDVWFDDSQAAAAGAGGSASDADSWSRVGLKFKHGWPFHLLFNDDILARYCQVFRFLLIVKRVQLTLQRSWAAQMIAKRGCRNSRVNSAALSKLEPHFLQRSRMQHAVDNLVYYLQVDVIDSRFNALITAARTQRDVEQLQVSHDQFVTALTAQSFLHNRPVRACVTQLLHSCLEFAGLLRNSLDSQRVDLDSLLQRMTALGQDFHRQTWHLLGMLTGLQAQSTTYLNQLLLRLDFNRFFSTAKPAALIPLPPHLRQTDAT</sequence>
<dbReference type="InterPro" id="IPR008564">
    <property type="entry name" value="TVP23-like"/>
</dbReference>
<keyword evidence="15" id="KW-1185">Reference proteome</keyword>
<evidence type="ECO:0000313" key="15">
    <source>
        <dbReference type="Proteomes" id="UP000095280"/>
    </source>
</evidence>
<dbReference type="PANTHER" id="PTHR19302:SF27">
    <property type="entry name" value="GAMMA-TUBULIN COMPLEX COMPONENT 4"/>
    <property type="match status" value="1"/>
</dbReference>
<dbReference type="GO" id="GO:0051011">
    <property type="term" value="F:microtubule minus-end binding"/>
    <property type="evidence" value="ECO:0007669"/>
    <property type="project" value="TreeGrafter"/>
</dbReference>
<dbReference type="AlphaFoldDB" id="A0A1I8J3B6"/>
<keyword evidence="5 11" id="KW-0963">Cytoplasm</keyword>
<dbReference type="InterPro" id="IPR042241">
    <property type="entry name" value="GCP_C_sf"/>
</dbReference>
<feature type="transmembrane region" description="Helical" evidence="12">
    <location>
        <begin position="128"/>
        <end position="147"/>
    </location>
</feature>
<dbReference type="InterPro" id="IPR041470">
    <property type="entry name" value="GCP_N"/>
</dbReference>
<dbReference type="InterPro" id="IPR007259">
    <property type="entry name" value="GCP"/>
</dbReference>
<evidence type="ECO:0000256" key="3">
    <source>
        <dbReference type="ARBA" id="ARBA00005467"/>
    </source>
</evidence>
<evidence type="ECO:0000256" key="5">
    <source>
        <dbReference type="ARBA" id="ARBA00022490"/>
    </source>
</evidence>
<evidence type="ECO:0000313" key="16">
    <source>
        <dbReference type="WBParaSite" id="maker-uti_cns_0045826-snap-gene-0.10-mRNA-1"/>
    </source>
</evidence>
<keyword evidence="8 12" id="KW-1133">Transmembrane helix</keyword>
<evidence type="ECO:0000256" key="2">
    <source>
        <dbReference type="ARBA" id="ARBA00004267"/>
    </source>
</evidence>